<dbReference type="AlphaFoldDB" id="C6RII8"/>
<comment type="caution">
    <text evidence="1">The sequence shown here is derived from an EMBL/GenBank/DDBJ whole genome shotgun (WGS) entry which is preliminary data.</text>
</comment>
<evidence type="ECO:0000313" key="2">
    <source>
        <dbReference type="Proteomes" id="UP000003107"/>
    </source>
</evidence>
<gene>
    <name evidence="1" type="ORF">CAMSH0001_1335</name>
</gene>
<reference evidence="1 2" key="1">
    <citation type="submission" date="2009-07" db="EMBL/GenBank/DDBJ databases">
        <authorList>
            <person name="Madupu R."/>
            <person name="Sebastian Y."/>
            <person name="Durkin A.S."/>
            <person name="Torralba M."/>
            <person name="Methe B."/>
            <person name="Sutton G.G."/>
            <person name="Strausberg R.L."/>
            <person name="Nelson K.E."/>
        </authorList>
    </citation>
    <scope>NUCLEOTIDE SEQUENCE [LARGE SCALE GENOMIC DNA]</scope>
    <source>
        <strain evidence="1 2">RM3277</strain>
    </source>
</reference>
<evidence type="ECO:0000313" key="1">
    <source>
        <dbReference type="EMBL" id="EET78731.1"/>
    </source>
</evidence>
<sequence length="37" mass="4355">MTFATQISAIQTTPNFHADTAKRFRIKFKPLKFKKEI</sequence>
<accession>C6RII8</accession>
<protein>
    <submittedName>
        <fullName evidence="1">Uncharacterized protein</fullName>
    </submittedName>
</protein>
<keyword evidence="2" id="KW-1185">Reference proteome</keyword>
<dbReference type="EMBL" id="ACVQ01000032">
    <property type="protein sequence ID" value="EET78731.1"/>
    <property type="molecule type" value="Genomic_DNA"/>
</dbReference>
<dbReference type="Proteomes" id="UP000003107">
    <property type="component" value="Unassembled WGS sequence"/>
</dbReference>
<organism evidence="1 2">
    <name type="scientific">Campylobacter showae RM3277</name>
    <dbReference type="NCBI Taxonomy" id="553219"/>
    <lineage>
        <taxon>Bacteria</taxon>
        <taxon>Pseudomonadati</taxon>
        <taxon>Campylobacterota</taxon>
        <taxon>Epsilonproteobacteria</taxon>
        <taxon>Campylobacterales</taxon>
        <taxon>Campylobacteraceae</taxon>
        <taxon>Campylobacter</taxon>
    </lineage>
</organism>
<dbReference type="STRING" id="553219.CAMSH0001_1335"/>
<proteinExistence type="predicted"/>
<name>C6RII8_9BACT</name>